<accession>A0A2T4IFG8</accession>
<proteinExistence type="predicted"/>
<dbReference type="OrthoDB" id="185963at2"/>
<name>A0A2T4IFG8_9RHOO</name>
<evidence type="ECO:0000313" key="2">
    <source>
        <dbReference type="Proteomes" id="UP000241193"/>
    </source>
</evidence>
<dbReference type="GO" id="GO:0008233">
    <property type="term" value="F:peptidase activity"/>
    <property type="evidence" value="ECO:0007669"/>
    <property type="project" value="UniProtKB-KW"/>
</dbReference>
<dbReference type="RefSeq" id="WP_107493449.1">
    <property type="nucleotide sequence ID" value="NZ_PZKC01000006.1"/>
</dbReference>
<keyword evidence="1" id="KW-0645">Protease</keyword>
<reference evidence="1 2" key="2">
    <citation type="submission" date="2018-04" db="EMBL/GenBank/DDBJ databases">
        <title>Thauera lacus sp. nov., isolated from an saline lake in Inner Mongolia, China.</title>
        <authorList>
            <person name="Liang Q.-Y."/>
        </authorList>
    </citation>
    <scope>NUCLEOTIDE SEQUENCE [LARGE SCALE GENOMIC DNA]</scope>
    <source>
        <strain evidence="1 2">D20</strain>
    </source>
</reference>
<dbReference type="NCBIfam" id="TIGR02281">
    <property type="entry name" value="clan_AA_DTGA"/>
    <property type="match status" value="1"/>
</dbReference>
<keyword evidence="1" id="KW-0378">Hydrolase</keyword>
<dbReference type="Proteomes" id="UP000241193">
    <property type="component" value="Unassembled WGS sequence"/>
</dbReference>
<dbReference type="GO" id="GO:0006508">
    <property type="term" value="P:proteolysis"/>
    <property type="evidence" value="ECO:0007669"/>
    <property type="project" value="UniProtKB-KW"/>
</dbReference>
<reference evidence="1 2" key="1">
    <citation type="submission" date="2018-03" db="EMBL/GenBank/DDBJ databases">
        <authorList>
            <person name="Keele B.F."/>
        </authorList>
    </citation>
    <scope>NUCLEOTIDE SEQUENCE [LARGE SCALE GENOMIC DNA]</scope>
    <source>
        <strain evidence="1 2">D20</strain>
    </source>
</reference>
<comment type="caution">
    <text evidence="1">The sequence shown here is derived from an EMBL/GenBank/DDBJ whole genome shotgun (WGS) entry which is preliminary data.</text>
</comment>
<evidence type="ECO:0000313" key="1">
    <source>
        <dbReference type="EMBL" id="PTD96515.1"/>
    </source>
</evidence>
<dbReference type="EMBL" id="PZKC01000006">
    <property type="protein sequence ID" value="PTD96515.1"/>
    <property type="molecule type" value="Genomic_DNA"/>
</dbReference>
<organism evidence="1 2">
    <name type="scientific">Pseudothauera lacus</name>
    <dbReference type="NCBI Taxonomy" id="2136175"/>
    <lineage>
        <taxon>Bacteria</taxon>
        <taxon>Pseudomonadati</taxon>
        <taxon>Pseudomonadota</taxon>
        <taxon>Betaproteobacteria</taxon>
        <taxon>Rhodocyclales</taxon>
        <taxon>Zoogloeaceae</taxon>
        <taxon>Pseudothauera</taxon>
    </lineage>
</organism>
<dbReference type="AlphaFoldDB" id="A0A2T4IFG8"/>
<dbReference type="Gene3D" id="2.40.70.10">
    <property type="entry name" value="Acid Proteases"/>
    <property type="match status" value="1"/>
</dbReference>
<dbReference type="InterPro" id="IPR021109">
    <property type="entry name" value="Peptidase_aspartic_dom_sf"/>
</dbReference>
<dbReference type="InterPro" id="IPR011969">
    <property type="entry name" value="Clan_AA_Asp_peptidase_C"/>
</dbReference>
<dbReference type="InterPro" id="IPR034122">
    <property type="entry name" value="Retropepsin-like_bacterial"/>
</dbReference>
<dbReference type="Pfam" id="PF13975">
    <property type="entry name" value="gag-asp_proteas"/>
    <property type="match status" value="1"/>
</dbReference>
<dbReference type="CDD" id="cd05483">
    <property type="entry name" value="retropepsin_like_bacteria"/>
    <property type="match status" value="1"/>
</dbReference>
<protein>
    <submittedName>
        <fullName evidence="1">TIGR02281 family clan AA aspartic protease</fullName>
    </submittedName>
</protein>
<sequence length="225" mass="23819">MTTKGSLLRGVWVGACAALLLALPLPVQALALSLAGVFGNRAVLVVEGGAPQTVAQGRSTREGVQVLEVGSDWALVDVHGRRERLELGRAPVQVEGAARESAGGDTLVLVPDSQGHYYAGGSINGATVRFLLDTGATMVSMGRADARRAGVNLQGAQRVRAQTANGVVTVWQVRLDSVRVGDLVLHGVDGLVHEADMPQVLLGMSFLQRMDMERQGGHLLLRKRF</sequence>
<gene>
    <name evidence="1" type="ORF">C8261_09450</name>
</gene>
<keyword evidence="2" id="KW-1185">Reference proteome</keyword>
<dbReference type="SUPFAM" id="SSF50630">
    <property type="entry name" value="Acid proteases"/>
    <property type="match status" value="1"/>
</dbReference>